<comment type="caution">
    <text evidence="1">The sequence shown here is derived from an EMBL/GenBank/DDBJ whole genome shotgun (WGS) entry which is preliminary data.</text>
</comment>
<name>A0ACC2D2D4_DIPCM</name>
<proteinExistence type="predicted"/>
<accession>A0ACC2D2D4</accession>
<gene>
    <name evidence="1" type="ORF">O6H91_07G005300</name>
</gene>
<keyword evidence="2" id="KW-1185">Reference proteome</keyword>
<evidence type="ECO:0000313" key="2">
    <source>
        <dbReference type="Proteomes" id="UP001162992"/>
    </source>
</evidence>
<dbReference type="Proteomes" id="UP001162992">
    <property type="component" value="Chromosome 7"/>
</dbReference>
<evidence type="ECO:0000313" key="1">
    <source>
        <dbReference type="EMBL" id="KAJ7548270.1"/>
    </source>
</evidence>
<sequence>MDFDVVEESRPRFQLQSGRIVRDLDDDGDGNGGKGELERWQVGACMVAGVLLVSLAAATMAGTTQQLILAWVALALLIGPFAPLSVTGGDCRVGRGELLPPLVLPCEDEKKLVLPASIRNSGSRRPAAAKDENKFISSSSCCSSADVAIPKRLQEEAREQIIAGDDDLGVVMEREDDWAVEEIELLRKQMARIPRGTLRRWHIISEAFGGSRTVENVIAMAKTLAKKKPGHEDSSYSQFLAQRKRSEQIISSPLSRREDSYGALGGSRDTGDQSTIVSRVSSQKIFSNGVSVQQSDEKSKNQWTETEDKALLSALKVFPKDTPMRWEKVAVALPGRSKRQCFKRFSDLRENFRSMKAENNSTALTHEHQLE</sequence>
<organism evidence="1 2">
    <name type="scientific">Diphasiastrum complanatum</name>
    <name type="common">Issler's clubmoss</name>
    <name type="synonym">Lycopodium complanatum</name>
    <dbReference type="NCBI Taxonomy" id="34168"/>
    <lineage>
        <taxon>Eukaryota</taxon>
        <taxon>Viridiplantae</taxon>
        <taxon>Streptophyta</taxon>
        <taxon>Embryophyta</taxon>
        <taxon>Tracheophyta</taxon>
        <taxon>Lycopodiopsida</taxon>
        <taxon>Lycopodiales</taxon>
        <taxon>Lycopodiaceae</taxon>
        <taxon>Lycopodioideae</taxon>
        <taxon>Diphasiastrum</taxon>
    </lineage>
</organism>
<reference evidence="2" key="1">
    <citation type="journal article" date="2024" name="Proc. Natl. Acad. Sci. U.S.A.">
        <title>Extraordinary preservation of gene collinearity over three hundred million years revealed in homosporous lycophytes.</title>
        <authorList>
            <person name="Li C."/>
            <person name="Wickell D."/>
            <person name="Kuo L.Y."/>
            <person name="Chen X."/>
            <person name="Nie B."/>
            <person name="Liao X."/>
            <person name="Peng D."/>
            <person name="Ji J."/>
            <person name="Jenkins J."/>
            <person name="Williams M."/>
            <person name="Shu S."/>
            <person name="Plott C."/>
            <person name="Barry K."/>
            <person name="Rajasekar S."/>
            <person name="Grimwood J."/>
            <person name="Han X."/>
            <person name="Sun S."/>
            <person name="Hou Z."/>
            <person name="He W."/>
            <person name="Dai G."/>
            <person name="Sun C."/>
            <person name="Schmutz J."/>
            <person name="Leebens-Mack J.H."/>
            <person name="Li F.W."/>
            <person name="Wang L."/>
        </authorList>
    </citation>
    <scope>NUCLEOTIDE SEQUENCE [LARGE SCALE GENOMIC DNA]</scope>
    <source>
        <strain evidence="2">cv. PW_Plant_1</strain>
    </source>
</reference>
<dbReference type="EMBL" id="CM055098">
    <property type="protein sequence ID" value="KAJ7548270.1"/>
    <property type="molecule type" value="Genomic_DNA"/>
</dbReference>
<protein>
    <submittedName>
        <fullName evidence="1">Uncharacterized protein</fullName>
    </submittedName>
</protein>